<accession>A0A9X2I3G1</accession>
<dbReference type="EMBL" id="JAMFTH010000004">
    <property type="protein sequence ID" value="MCP8900128.1"/>
    <property type="molecule type" value="Genomic_DNA"/>
</dbReference>
<evidence type="ECO:0000256" key="2">
    <source>
        <dbReference type="ARBA" id="ARBA00022801"/>
    </source>
</evidence>
<comment type="similarity">
    <text evidence="1">Belongs to the 4-hydroxybenzoyl-CoA thioesterase family.</text>
</comment>
<dbReference type="PANTHER" id="PTHR31793:SF27">
    <property type="entry name" value="NOVEL THIOESTERASE SUPERFAMILY DOMAIN AND SAPOSIN A-TYPE DOMAIN CONTAINING PROTEIN (0610012H03RIK)"/>
    <property type="match status" value="1"/>
</dbReference>
<dbReference type="CDD" id="cd00586">
    <property type="entry name" value="4HBT"/>
    <property type="match status" value="1"/>
</dbReference>
<evidence type="ECO:0000256" key="1">
    <source>
        <dbReference type="ARBA" id="ARBA00005953"/>
    </source>
</evidence>
<proteinExistence type="inferred from homology"/>
<keyword evidence="4" id="KW-1185">Reference proteome</keyword>
<dbReference type="InterPro" id="IPR029069">
    <property type="entry name" value="HotDog_dom_sf"/>
</dbReference>
<keyword evidence="2" id="KW-0378">Hydrolase</keyword>
<dbReference type="AlphaFoldDB" id="A0A9X2I3G1"/>
<organism evidence="3 4">
    <name type="scientific">Gilvimarinus xylanilyticus</name>
    <dbReference type="NCBI Taxonomy" id="2944139"/>
    <lineage>
        <taxon>Bacteria</taxon>
        <taxon>Pseudomonadati</taxon>
        <taxon>Pseudomonadota</taxon>
        <taxon>Gammaproteobacteria</taxon>
        <taxon>Cellvibrionales</taxon>
        <taxon>Cellvibrionaceae</taxon>
        <taxon>Gilvimarinus</taxon>
    </lineage>
</organism>
<sequence length="145" mass="16783">MTDAPIVVSQEVKVPFFDVDSMDIVWHGNYVKYFEQARCELLDAIDYNYLTMRDSGYGFPVVDIRLKYIKPARFNRTIRIEAKLEEWDVRLKISYTIIDVETGERLTKGYSTQVAVDLQNGEMCFATPPILGEKVAAYQTQRRNA</sequence>
<dbReference type="Proteomes" id="UP001139319">
    <property type="component" value="Unassembled WGS sequence"/>
</dbReference>
<dbReference type="InterPro" id="IPR050563">
    <property type="entry name" value="4-hydroxybenzoyl-CoA_TE"/>
</dbReference>
<dbReference type="Gene3D" id="3.10.129.10">
    <property type="entry name" value="Hotdog Thioesterase"/>
    <property type="match status" value="1"/>
</dbReference>
<evidence type="ECO:0000313" key="3">
    <source>
        <dbReference type="EMBL" id="MCP8900128.1"/>
    </source>
</evidence>
<dbReference type="SUPFAM" id="SSF54637">
    <property type="entry name" value="Thioesterase/thiol ester dehydrase-isomerase"/>
    <property type="match status" value="1"/>
</dbReference>
<evidence type="ECO:0000313" key="4">
    <source>
        <dbReference type="Proteomes" id="UP001139319"/>
    </source>
</evidence>
<protein>
    <submittedName>
        <fullName evidence="3">Acyl-CoA thioesterase</fullName>
    </submittedName>
</protein>
<dbReference type="RefSeq" id="WP_253968424.1">
    <property type="nucleotide sequence ID" value="NZ_JAMFTH010000004.1"/>
</dbReference>
<dbReference type="InterPro" id="IPR006684">
    <property type="entry name" value="YbgC/YbaW"/>
</dbReference>
<dbReference type="PANTHER" id="PTHR31793">
    <property type="entry name" value="4-HYDROXYBENZOYL-COA THIOESTERASE FAMILY MEMBER"/>
    <property type="match status" value="1"/>
</dbReference>
<reference evidence="3" key="1">
    <citation type="submission" date="2022-05" db="EMBL/GenBank/DDBJ databases">
        <authorList>
            <person name="Sun H.-N."/>
        </authorList>
    </citation>
    <scope>NUCLEOTIDE SEQUENCE</scope>
    <source>
        <strain evidence="3">HB14</strain>
    </source>
</reference>
<name>A0A9X2I3G1_9GAMM</name>
<comment type="caution">
    <text evidence="3">The sequence shown here is derived from an EMBL/GenBank/DDBJ whole genome shotgun (WGS) entry which is preliminary data.</text>
</comment>
<reference evidence="3" key="2">
    <citation type="submission" date="2023-01" db="EMBL/GenBank/DDBJ databases">
        <title>Gilvimarinus xylanilyticus HB14 isolated from Caulerpa lentillifera aquaculture base in Hainan, China.</title>
        <authorList>
            <person name="Zhang Y.-J."/>
        </authorList>
    </citation>
    <scope>NUCLEOTIDE SEQUENCE</scope>
    <source>
        <strain evidence="3">HB14</strain>
    </source>
</reference>
<dbReference type="Pfam" id="PF13279">
    <property type="entry name" value="4HBT_2"/>
    <property type="match status" value="1"/>
</dbReference>
<dbReference type="NCBIfam" id="TIGR00051">
    <property type="entry name" value="YbgC/FadM family acyl-CoA thioesterase"/>
    <property type="match status" value="1"/>
</dbReference>
<dbReference type="GO" id="GO:0047617">
    <property type="term" value="F:fatty acyl-CoA hydrolase activity"/>
    <property type="evidence" value="ECO:0007669"/>
    <property type="project" value="TreeGrafter"/>
</dbReference>
<gene>
    <name evidence="3" type="ORF">M6D89_12535</name>
</gene>